<name>A0A7M2XUZ8_9NOCA</name>
<dbReference type="RefSeq" id="WP_193904098.1">
    <property type="nucleotide sequence ID" value="NZ_CP063452.1"/>
</dbReference>
<sequence>MILQTVAPALVSIDPVLPPTGPPAYPVIGFMLGAVLLLAPTVLLVKLGVVALRVVRCQEIVGEHYIRDRHLAPTTLSIVCWLIGLGGVSMIPDLSQTLIFRTVPPTVFVSVIVAPLVATLVLDAIASMVRRRTGRFVDGSSARAEQRETQIVSEHS</sequence>
<gene>
    <name evidence="2" type="ORF">INP59_26400</name>
</gene>
<feature type="transmembrane region" description="Helical" evidence="1">
    <location>
        <begin position="24"/>
        <end position="49"/>
    </location>
</feature>
<proteinExistence type="predicted"/>
<dbReference type="AlphaFoldDB" id="A0A7M2XUZ8"/>
<keyword evidence="2" id="KW-0614">Plasmid</keyword>
<organism evidence="2 3">
    <name type="scientific">Rhodococcus pyridinivorans</name>
    <dbReference type="NCBI Taxonomy" id="103816"/>
    <lineage>
        <taxon>Bacteria</taxon>
        <taxon>Bacillati</taxon>
        <taxon>Actinomycetota</taxon>
        <taxon>Actinomycetes</taxon>
        <taxon>Mycobacteriales</taxon>
        <taxon>Nocardiaceae</taxon>
        <taxon>Rhodococcus</taxon>
    </lineage>
</organism>
<geneLocation type="plasmid" evidence="2 3">
    <name>pRh5Ap-243</name>
</geneLocation>
<keyword evidence="1" id="KW-0472">Membrane</keyword>
<evidence type="ECO:0000256" key="1">
    <source>
        <dbReference type="SAM" id="Phobius"/>
    </source>
</evidence>
<keyword evidence="3" id="KW-1185">Reference proteome</keyword>
<dbReference type="EMBL" id="CP063452">
    <property type="protein sequence ID" value="QOW01687.1"/>
    <property type="molecule type" value="Genomic_DNA"/>
</dbReference>
<accession>A0A7M2XUZ8</accession>
<feature type="transmembrane region" description="Helical" evidence="1">
    <location>
        <begin position="70"/>
        <end position="91"/>
    </location>
</feature>
<protein>
    <submittedName>
        <fullName evidence="2">Uncharacterized protein</fullName>
    </submittedName>
</protein>
<reference evidence="2 3" key="1">
    <citation type="submission" date="2020-10" db="EMBL/GenBank/DDBJ databases">
        <title>Whole genome sequence of oil-degrading bacteria Rhodococcus pyridinivorans strain 5Ap.</title>
        <authorList>
            <person name="Akhremchuk A.E."/>
            <person name="Valentovich L.N."/>
            <person name="Charniauskaya M.I."/>
            <person name="Bukliarevich H.A."/>
            <person name="Titok M.A."/>
        </authorList>
    </citation>
    <scope>NUCLEOTIDE SEQUENCE [LARGE SCALE GENOMIC DNA]</scope>
    <source>
        <strain evidence="2 3">5Ap</strain>
        <plasmid evidence="2 3">pRh5Ap-243</plasmid>
    </source>
</reference>
<feature type="transmembrane region" description="Helical" evidence="1">
    <location>
        <begin position="103"/>
        <end position="126"/>
    </location>
</feature>
<evidence type="ECO:0000313" key="2">
    <source>
        <dbReference type="EMBL" id="QOW01687.1"/>
    </source>
</evidence>
<keyword evidence="1" id="KW-1133">Transmembrane helix</keyword>
<dbReference type="Proteomes" id="UP000593818">
    <property type="component" value="Plasmid pRh5Ap-243"/>
</dbReference>
<evidence type="ECO:0000313" key="3">
    <source>
        <dbReference type="Proteomes" id="UP000593818"/>
    </source>
</evidence>
<keyword evidence="1" id="KW-0812">Transmembrane</keyword>